<evidence type="ECO:0000259" key="9">
    <source>
        <dbReference type="Pfam" id="PF01636"/>
    </source>
</evidence>
<keyword evidence="3 10" id="KW-0808">Transferase</keyword>
<dbReference type="KEGG" id="vpe:Varpa_1070"/>
<dbReference type="Gene3D" id="3.90.1200.10">
    <property type="match status" value="1"/>
</dbReference>
<gene>
    <name evidence="10" type="ordered locus">Varpa_1070</name>
</gene>
<organism evidence="10 11">
    <name type="scientific">Variovorax paradoxus (strain EPS)</name>
    <dbReference type="NCBI Taxonomy" id="595537"/>
    <lineage>
        <taxon>Bacteria</taxon>
        <taxon>Pseudomonadati</taxon>
        <taxon>Pseudomonadota</taxon>
        <taxon>Betaproteobacteria</taxon>
        <taxon>Burkholderiales</taxon>
        <taxon>Comamonadaceae</taxon>
        <taxon>Variovorax</taxon>
    </lineage>
</organism>
<dbReference type="OrthoDB" id="156345at2"/>
<dbReference type="InterPro" id="IPR002575">
    <property type="entry name" value="Aminoglycoside_PTrfase"/>
</dbReference>
<dbReference type="EMBL" id="CP002417">
    <property type="protein sequence ID" value="ADU35288.1"/>
    <property type="molecule type" value="Genomic_DNA"/>
</dbReference>
<evidence type="ECO:0000256" key="5">
    <source>
        <dbReference type="ARBA" id="ARBA00036820"/>
    </source>
</evidence>
<dbReference type="InterPro" id="IPR011009">
    <property type="entry name" value="Kinase-like_dom_sf"/>
</dbReference>
<keyword evidence="4" id="KW-0418">Kinase</keyword>
<dbReference type="PANTHER" id="PTHR21064:SF1">
    <property type="entry name" value="HYDROXYLYSINE KINASE"/>
    <property type="match status" value="1"/>
</dbReference>
<dbReference type="RefSeq" id="WP_013539533.1">
    <property type="nucleotide sequence ID" value="NC_014931.1"/>
</dbReference>
<evidence type="ECO:0000313" key="10">
    <source>
        <dbReference type="EMBL" id="ADU35288.1"/>
    </source>
</evidence>
<feature type="domain" description="Aminoglycoside phosphotransferase" evidence="9">
    <location>
        <begin position="39"/>
        <end position="275"/>
    </location>
</feature>
<dbReference type="Pfam" id="PF01636">
    <property type="entry name" value="APH"/>
    <property type="match status" value="1"/>
</dbReference>
<accession>E6UVQ5</accession>
<evidence type="ECO:0000256" key="4">
    <source>
        <dbReference type="ARBA" id="ARBA00022777"/>
    </source>
</evidence>
<dbReference type="GO" id="GO:0005737">
    <property type="term" value="C:cytoplasm"/>
    <property type="evidence" value="ECO:0007669"/>
    <property type="project" value="UniProtKB-SubCell"/>
</dbReference>
<dbReference type="GO" id="GO:0047992">
    <property type="term" value="F:hydroxylysine kinase activity"/>
    <property type="evidence" value="ECO:0007669"/>
    <property type="project" value="UniProtKB-EC"/>
</dbReference>
<reference evidence="11" key="1">
    <citation type="submission" date="2010-12" db="EMBL/GenBank/DDBJ databases">
        <title>Complete sequence of Variovorax paradoxus EPS.</title>
        <authorList>
            <consortium name="US DOE Joint Genome Institute"/>
            <person name="Lucas S."/>
            <person name="Copeland A."/>
            <person name="Lapidus A."/>
            <person name="Cheng J.-F."/>
            <person name="Goodwin L."/>
            <person name="Pitluck S."/>
            <person name="Teshima H."/>
            <person name="Detter J.C."/>
            <person name="Han C."/>
            <person name="Tapia R."/>
            <person name="Land M."/>
            <person name="Hauser L."/>
            <person name="Kyrpides N."/>
            <person name="Ivanova N."/>
            <person name="Ovchinnikova G."/>
            <person name="Orwin P."/>
            <person name="Han J.-I.G."/>
            <person name="Woyke T."/>
        </authorList>
    </citation>
    <scope>NUCLEOTIDE SEQUENCE [LARGE SCALE GENOMIC DNA]</scope>
    <source>
        <strain evidence="11">EPS</strain>
    </source>
</reference>
<name>E6UVQ5_VARPE</name>
<evidence type="ECO:0000313" key="11">
    <source>
        <dbReference type="Proteomes" id="UP000008917"/>
    </source>
</evidence>
<dbReference type="PANTHER" id="PTHR21064">
    <property type="entry name" value="AMINOGLYCOSIDE PHOSPHOTRANSFERASE DOMAIN-CONTAINING PROTEIN-RELATED"/>
    <property type="match status" value="1"/>
</dbReference>
<dbReference type="Proteomes" id="UP000008917">
    <property type="component" value="Chromosome"/>
</dbReference>
<comment type="catalytic activity">
    <reaction evidence="5">
        <text>(5R)-5-hydroxy-L-lysine + GTP = (5R)-5-phosphooxy-L-lysine + GDP + H(+)</text>
        <dbReference type="Rhea" id="RHEA:19049"/>
        <dbReference type="ChEBI" id="CHEBI:15378"/>
        <dbReference type="ChEBI" id="CHEBI:37565"/>
        <dbReference type="ChEBI" id="CHEBI:57882"/>
        <dbReference type="ChEBI" id="CHEBI:58189"/>
        <dbReference type="ChEBI" id="CHEBI:58357"/>
        <dbReference type="EC" id="2.7.1.81"/>
    </reaction>
</comment>
<dbReference type="eggNOG" id="COG2334">
    <property type="taxonomic scope" value="Bacteria"/>
</dbReference>
<dbReference type="HOGENOM" id="CLU_042971_0_0_4"/>
<sequence>MHSLSNIGDAFTLPAPAIDVETAQRLVHDHYGISGVVQRLTGERDQNFRIRSGQGHDYLLKISHPAEDRSMTEFQTQALLHIMRTDPTLPVPHVIETRDGESEKFLAIGGHAPRIVRLLSYLQGDLLPMVPRSSALRQHMAATLARLAIALRGFFHPAAGHDLPWDLKHAGDLRDLLAHIPDMRQRSLAERFLDGFEEHARPQLARLRAQVVHNDLNDYNVLVDPAHHDRVAGILDFGDMVHTALINDLAIASSYQLTDSSDPLGTVAEFVAAYHAVLPLEPMEIDVLFDLMATRLVSVVAIGGWRAQQHPENRDYILRNNAKSWARLERCGALPRAQARQTLRRACNME</sequence>
<comment type="function">
    <text evidence="6">Catalyzes the GTP-dependent phosphorylation of 5-hydroxy-L-lysine.</text>
</comment>
<proteinExistence type="predicted"/>
<comment type="subcellular location">
    <subcellularLocation>
        <location evidence="1">Cytoplasm</location>
    </subcellularLocation>
</comment>
<dbReference type="STRING" id="595537.Varpa_1070"/>
<keyword evidence="2" id="KW-0963">Cytoplasm</keyword>
<dbReference type="AlphaFoldDB" id="E6UVQ5"/>
<evidence type="ECO:0000256" key="1">
    <source>
        <dbReference type="ARBA" id="ARBA00004496"/>
    </source>
</evidence>
<evidence type="ECO:0000256" key="2">
    <source>
        <dbReference type="ARBA" id="ARBA00022490"/>
    </source>
</evidence>
<dbReference type="SUPFAM" id="SSF56112">
    <property type="entry name" value="Protein kinase-like (PK-like)"/>
    <property type="match status" value="1"/>
</dbReference>
<evidence type="ECO:0000256" key="8">
    <source>
        <dbReference type="ARBA" id="ARBA00040505"/>
    </source>
</evidence>
<evidence type="ECO:0000256" key="7">
    <source>
        <dbReference type="ARBA" id="ARBA00038873"/>
    </source>
</evidence>
<evidence type="ECO:0000256" key="6">
    <source>
        <dbReference type="ARBA" id="ARBA00037368"/>
    </source>
</evidence>
<dbReference type="InterPro" id="IPR050249">
    <property type="entry name" value="Pseudomonas-type_ThrB"/>
</dbReference>
<evidence type="ECO:0000256" key="3">
    <source>
        <dbReference type="ARBA" id="ARBA00022679"/>
    </source>
</evidence>
<protein>
    <recommendedName>
        <fullName evidence="8">Hydroxylysine kinase</fullName>
        <ecNumber evidence="7">2.7.1.81</ecNumber>
    </recommendedName>
</protein>
<reference evidence="10 11" key="2">
    <citation type="journal article" date="2013" name="Genome Announc.">
        <title>Genome of the Root-Associated Plant Growth-Promoting Bacterium Variovorax paradoxus Strain EPS.</title>
        <authorList>
            <person name="Han J.I."/>
            <person name="Spain J.C."/>
            <person name="Leadbetter J.R."/>
            <person name="Ovchinnikova G."/>
            <person name="Goodwin L.A."/>
            <person name="Han C.S."/>
            <person name="Woyke T."/>
            <person name="Davenport K.W."/>
            <person name="Orwin P.M."/>
        </authorList>
    </citation>
    <scope>NUCLEOTIDE SEQUENCE [LARGE SCALE GENOMIC DNA]</scope>
    <source>
        <strain evidence="10 11">EPS</strain>
    </source>
</reference>
<dbReference type="EC" id="2.7.1.81" evidence="7"/>